<feature type="compositionally biased region" description="Polar residues" evidence="1">
    <location>
        <begin position="521"/>
        <end position="546"/>
    </location>
</feature>
<dbReference type="Pfam" id="PF14309">
    <property type="entry name" value="DUF4378"/>
    <property type="match status" value="1"/>
</dbReference>
<feature type="region of interest" description="Disordered" evidence="1">
    <location>
        <begin position="521"/>
        <end position="554"/>
    </location>
</feature>
<name>A0A8X8W0Y3_SALSN</name>
<organism evidence="4">
    <name type="scientific">Salvia splendens</name>
    <name type="common">Scarlet sage</name>
    <dbReference type="NCBI Taxonomy" id="180675"/>
    <lineage>
        <taxon>Eukaryota</taxon>
        <taxon>Viridiplantae</taxon>
        <taxon>Streptophyta</taxon>
        <taxon>Embryophyta</taxon>
        <taxon>Tracheophyta</taxon>
        <taxon>Spermatophyta</taxon>
        <taxon>Magnoliopsida</taxon>
        <taxon>eudicotyledons</taxon>
        <taxon>Gunneridae</taxon>
        <taxon>Pentapetalae</taxon>
        <taxon>asterids</taxon>
        <taxon>lamiids</taxon>
        <taxon>Lamiales</taxon>
        <taxon>Lamiaceae</taxon>
        <taxon>Nepetoideae</taxon>
        <taxon>Mentheae</taxon>
        <taxon>Salviinae</taxon>
        <taxon>Salvia</taxon>
        <taxon>Salvia subgen. Calosphace</taxon>
        <taxon>core Calosphace</taxon>
    </lineage>
</organism>
<evidence type="ECO:0000313" key="4">
    <source>
        <dbReference type="EMBL" id="KAG6385894.1"/>
    </source>
</evidence>
<feature type="region of interest" description="Disordered" evidence="1">
    <location>
        <begin position="794"/>
        <end position="813"/>
    </location>
</feature>
<dbReference type="PANTHER" id="PTHR21726">
    <property type="entry name" value="PHOSPHATIDYLINOSITOL N-ACETYLGLUCOSAMINYLTRANSFERASE SUBUNIT P DOWN SYNDROME CRITICAL REGION PROTEIN 5 -RELATED"/>
    <property type="match status" value="1"/>
</dbReference>
<sequence length="1012" mass="112098">MIRSAHYCDSRDQPFSPAQLCQLPNQNPSPHFQFSSNFPADYAVVLPCFSLSAHLLGAFLVKAKHLKLSTWPCCHSVSYLLTLAIFRNLIGVGFERCVGLYFPNFLVFDVFLGGMNDTAACLAIVEKKPQRPGGCVGIFFQLFDWNRRFAKKKLFSKKLLPPVRFKQASKKFGGDEKQPKLRLIADENNGGFPTAKMSNGAAIVDNEQNHEMHVPGLVARLMGLESMPALHRDKSKTKAPPASGVVSRELVDKREDLKVEKVGIKHEVRPQKLQKTSVSERQPITKFGAEKLPFKNVLSKSKKHHPNFPPQVKTPKNLPRKRPSKLIGAATRILEPGLQTSRSKCVLTYSNASRHTPQDTDVDGSLSTHLEGSYGFESVAAEGESSCKNCGYLPDNLNGKPTITEFASPFSNNVRSCCQVSEQIKPVNVAFYHQLEEEFRDGYPVGAAPVIGDVQSHCKLASYRSPFCAGHIQQHLAGQHCKAPRGVPLPLSPNQKSYRQSQMLRARETVPLRPNVVTLRSSQASTTVMNGTKNPVSENQSLSCSPRSRVPSPIENGRFEMEKRIPNRMNDSVPTGRKRRLNNLSRDGEYSGCSSYTVNKPIINSHLVDHECGQVGLLHQQGRKFPSITGNHNVVSFTFNSSVKQKVGIHEVGETPVRSGDGREKPEIGECVRKTVFEKSRPISGDALGALLEQKLKELNCQGEDTGNAPKKTTATILQELITALTSEVPFQQDNLPAISDRRNGLSDQSHLSNSRSSNVSSHGNTVGVNPSSDQPLDTEYLSPESVLETCFSTESLPSSSADDGLGSPNPDVLDAVGNSKKMVVDIYNNVSDILSTFGLKGKGVDQVREVLLNAELVFHRALLSCSAVGKGSPIKHLLLDELDMLASLLWMNFGSSLGVEDGKEVNQLKTFVLHSTIEYLGIRFQEFQSKVSRKLPLRMNNRMLILEIVEVVRRWEELSRLGVDELIEREMSRSLEEWTQCESEAFESGVEISRHLVQILVDEIVMDLCKW</sequence>
<reference evidence="4" key="1">
    <citation type="submission" date="2018-01" db="EMBL/GenBank/DDBJ databases">
        <authorList>
            <person name="Mao J.F."/>
        </authorList>
    </citation>
    <scope>NUCLEOTIDE SEQUENCE</scope>
    <source>
        <strain evidence="4">Huo1</strain>
        <tissue evidence="4">Leaf</tissue>
    </source>
</reference>
<evidence type="ECO:0000313" key="5">
    <source>
        <dbReference type="Proteomes" id="UP000298416"/>
    </source>
</evidence>
<feature type="compositionally biased region" description="Low complexity" evidence="1">
    <location>
        <begin position="746"/>
        <end position="763"/>
    </location>
</feature>
<evidence type="ECO:0000256" key="1">
    <source>
        <dbReference type="SAM" id="MobiDB-lite"/>
    </source>
</evidence>
<dbReference type="AlphaFoldDB" id="A0A8X8W0Y3"/>
<feature type="domain" description="DUF3741" evidence="3">
    <location>
        <begin position="206"/>
        <end position="232"/>
    </location>
</feature>
<reference evidence="4" key="2">
    <citation type="submission" date="2020-08" db="EMBL/GenBank/DDBJ databases">
        <title>Plant Genome Project.</title>
        <authorList>
            <person name="Zhang R.-G."/>
        </authorList>
    </citation>
    <scope>NUCLEOTIDE SEQUENCE</scope>
    <source>
        <strain evidence="4">Huo1</strain>
        <tissue evidence="4">Leaf</tissue>
    </source>
</reference>
<feature type="region of interest" description="Disordered" evidence="1">
    <location>
        <begin position="300"/>
        <end position="322"/>
    </location>
</feature>
<keyword evidence="5" id="KW-1185">Reference proteome</keyword>
<dbReference type="InterPro" id="IPR025486">
    <property type="entry name" value="DUF4378"/>
</dbReference>
<proteinExistence type="predicted"/>
<dbReference type="Proteomes" id="UP000298416">
    <property type="component" value="Unassembled WGS sequence"/>
</dbReference>
<protein>
    <recommendedName>
        <fullName evidence="6">DUF4378 domain-containing protein</fullName>
    </recommendedName>
</protein>
<dbReference type="Pfam" id="PF14383">
    <property type="entry name" value="VARLMGL"/>
    <property type="match status" value="1"/>
</dbReference>
<dbReference type="InterPro" id="IPR032795">
    <property type="entry name" value="DUF3741-assoc"/>
</dbReference>
<gene>
    <name evidence="4" type="ORF">SASPL_154777</name>
</gene>
<dbReference type="PANTHER" id="PTHR21726:SF61">
    <property type="entry name" value="DNAA INITIATOR-ASSOCIATING PROTEIN"/>
    <property type="match status" value="1"/>
</dbReference>
<evidence type="ECO:0000259" key="3">
    <source>
        <dbReference type="Pfam" id="PF14383"/>
    </source>
</evidence>
<evidence type="ECO:0000259" key="2">
    <source>
        <dbReference type="Pfam" id="PF14309"/>
    </source>
</evidence>
<feature type="compositionally biased region" description="Polar residues" evidence="1">
    <location>
        <begin position="764"/>
        <end position="776"/>
    </location>
</feature>
<comment type="caution">
    <text evidence="4">The sequence shown here is derived from an EMBL/GenBank/DDBJ whole genome shotgun (WGS) entry which is preliminary data.</text>
</comment>
<evidence type="ECO:0008006" key="6">
    <source>
        <dbReference type="Google" id="ProtNLM"/>
    </source>
</evidence>
<accession>A0A8X8W0Y3</accession>
<feature type="region of interest" description="Disordered" evidence="1">
    <location>
        <begin position="738"/>
        <end position="779"/>
    </location>
</feature>
<feature type="domain" description="DUF4378" evidence="2">
    <location>
        <begin position="848"/>
        <end position="1004"/>
    </location>
</feature>
<dbReference type="EMBL" id="PNBA02000022">
    <property type="protein sequence ID" value="KAG6385894.1"/>
    <property type="molecule type" value="Genomic_DNA"/>
</dbReference>